<dbReference type="EMBL" id="BOMQ01000074">
    <property type="protein sequence ID" value="GIE52783.1"/>
    <property type="molecule type" value="Genomic_DNA"/>
</dbReference>
<comment type="caution">
    <text evidence="3">The sequence shown here is derived from an EMBL/GenBank/DDBJ whole genome shotgun (WGS) entry which is preliminary data.</text>
</comment>
<dbReference type="RefSeq" id="WP_203774445.1">
    <property type="nucleotide sequence ID" value="NZ_BAAAYJ010000108.1"/>
</dbReference>
<evidence type="ECO:0008006" key="5">
    <source>
        <dbReference type="Google" id="ProtNLM"/>
    </source>
</evidence>
<evidence type="ECO:0000256" key="2">
    <source>
        <dbReference type="SAM" id="SignalP"/>
    </source>
</evidence>
<keyword evidence="4" id="KW-1185">Reference proteome</keyword>
<dbReference type="AlphaFoldDB" id="A0A919JL23"/>
<feature type="compositionally biased region" description="Low complexity" evidence="1">
    <location>
        <begin position="45"/>
        <end position="76"/>
    </location>
</feature>
<proteinExistence type="predicted"/>
<name>A0A919JL23_9ACTN</name>
<keyword evidence="2" id="KW-0732">Signal</keyword>
<gene>
    <name evidence="3" type="ORF">Ani05nite_63170</name>
</gene>
<organism evidence="3 4">
    <name type="scientific">Actinoplanes nipponensis</name>
    <dbReference type="NCBI Taxonomy" id="135950"/>
    <lineage>
        <taxon>Bacteria</taxon>
        <taxon>Bacillati</taxon>
        <taxon>Actinomycetota</taxon>
        <taxon>Actinomycetes</taxon>
        <taxon>Micromonosporales</taxon>
        <taxon>Micromonosporaceae</taxon>
        <taxon>Actinoplanes</taxon>
    </lineage>
</organism>
<sequence>MRSHRATVLAAVLAAGLVLTQQACNPVERQSGEPVAFTTPTPRNTPSGGTPSAGGAASGGTASSGAGRKSAAGRTADPILAGRRQVVIRPVRSAESIVVVGERGRLTLTDGEAGRGLFLLLPAGDKHQIRTARAGGGPACLSVRSNSSGPLTVEAAACDSGRAGQLFTITRQPERTADGNPTYAISNRGAFLQVSAGGGLIAEELGDAPLRTTYEFVDNGAA</sequence>
<accession>A0A919JL23</accession>
<protein>
    <recommendedName>
        <fullName evidence="5">RICIN domain-containing protein</fullName>
    </recommendedName>
</protein>
<reference evidence="3" key="1">
    <citation type="submission" date="2021-01" db="EMBL/GenBank/DDBJ databases">
        <title>Whole genome shotgun sequence of Actinoplanes nipponensis NBRC 14063.</title>
        <authorList>
            <person name="Komaki H."/>
            <person name="Tamura T."/>
        </authorList>
    </citation>
    <scope>NUCLEOTIDE SEQUENCE</scope>
    <source>
        <strain evidence="3">NBRC 14063</strain>
    </source>
</reference>
<feature type="chain" id="PRO_5036836975" description="RICIN domain-containing protein" evidence="2">
    <location>
        <begin position="24"/>
        <end position="222"/>
    </location>
</feature>
<dbReference type="Proteomes" id="UP000647172">
    <property type="component" value="Unassembled WGS sequence"/>
</dbReference>
<feature type="region of interest" description="Disordered" evidence="1">
    <location>
        <begin position="27"/>
        <end position="76"/>
    </location>
</feature>
<evidence type="ECO:0000256" key="1">
    <source>
        <dbReference type="SAM" id="MobiDB-lite"/>
    </source>
</evidence>
<evidence type="ECO:0000313" key="3">
    <source>
        <dbReference type="EMBL" id="GIE52783.1"/>
    </source>
</evidence>
<feature type="signal peptide" evidence="2">
    <location>
        <begin position="1"/>
        <end position="23"/>
    </location>
</feature>
<evidence type="ECO:0000313" key="4">
    <source>
        <dbReference type="Proteomes" id="UP000647172"/>
    </source>
</evidence>